<feature type="domain" description="HYR" evidence="3">
    <location>
        <begin position="2081"/>
        <end position="2165"/>
    </location>
</feature>
<dbReference type="Pfam" id="PF07581">
    <property type="entry name" value="Glug"/>
    <property type="match status" value="7"/>
</dbReference>
<dbReference type="Proteomes" id="UP000428260">
    <property type="component" value="Chromosome"/>
</dbReference>
<accession>A0A6I6JWH7</accession>
<name>A0A6I6JWH7_9BACT</name>
<dbReference type="Gene3D" id="3.30.1300.70">
    <property type="match status" value="2"/>
</dbReference>
<evidence type="ECO:0000313" key="5">
    <source>
        <dbReference type="Proteomes" id="UP000428260"/>
    </source>
</evidence>
<reference evidence="4 5" key="1">
    <citation type="submission" date="2019-11" db="EMBL/GenBank/DDBJ databases">
        <authorList>
            <person name="Zheng R.K."/>
            <person name="Sun C.M."/>
        </authorList>
    </citation>
    <scope>NUCLEOTIDE SEQUENCE [LARGE SCALE GENOMIC DNA]</scope>
    <source>
        <strain evidence="4 5">WC007</strain>
    </source>
</reference>
<evidence type="ECO:0000259" key="3">
    <source>
        <dbReference type="PROSITE" id="PS50825"/>
    </source>
</evidence>
<keyword evidence="2" id="KW-0732">Signal</keyword>
<dbReference type="PROSITE" id="PS50825">
    <property type="entry name" value="HYR"/>
    <property type="match status" value="2"/>
</dbReference>
<dbReference type="Pfam" id="PF18962">
    <property type="entry name" value="Por_Secre_tail"/>
    <property type="match status" value="1"/>
</dbReference>
<gene>
    <name evidence="4" type="ORF">GM418_12600</name>
</gene>
<dbReference type="Gene3D" id="2.60.40.10">
    <property type="entry name" value="Immunoglobulins"/>
    <property type="match status" value="8"/>
</dbReference>
<dbReference type="PANTHER" id="PTHR24273:SF32">
    <property type="entry name" value="HYALIN"/>
    <property type="match status" value="1"/>
</dbReference>
<keyword evidence="5" id="KW-1185">Reference proteome</keyword>
<evidence type="ECO:0000256" key="1">
    <source>
        <dbReference type="ARBA" id="ARBA00022737"/>
    </source>
</evidence>
<evidence type="ECO:0000256" key="2">
    <source>
        <dbReference type="SAM" id="SignalP"/>
    </source>
</evidence>
<dbReference type="KEGG" id="mcos:GM418_12600"/>
<dbReference type="NCBIfam" id="TIGR04183">
    <property type="entry name" value="Por_Secre_tail"/>
    <property type="match status" value="1"/>
</dbReference>
<dbReference type="InterPro" id="IPR003410">
    <property type="entry name" value="HYR_dom"/>
</dbReference>
<feature type="domain" description="HYR" evidence="3">
    <location>
        <begin position="3080"/>
        <end position="3169"/>
    </location>
</feature>
<feature type="chain" id="PRO_5026170753" evidence="2">
    <location>
        <begin position="22"/>
        <end position="3252"/>
    </location>
</feature>
<sequence length="3252" mass="344907">MKILPVFFIASLIFIFNPARAQYAGGDGTVDNPWQIATISQLNSVRNNPGDYFELINDLDFTGSIYDSINSTTGWSPIGDPNESSTFFSGYFNGKGHVISGLYINQPNTEYIGLFSYIKDAIKIDSVIIEDCNITGKERVGGLIGRCEYTEVSNCYISGKITGEAYVGGLVGQSQYQTLSNSFSNVEITGESISSAGGIVGLGYEAIFRNCSSTGNITMQTSGNAGGLLGAALNCEISNCYSNINIISGSILGGLIGSAEGSTISDCYATGNIFRPESLPADDHSNTGGFIGEIIESTSVTGCYSTGVVTGNNSSGGFIGYIDPTSTIANSYFNSESSGREKGIGENKNNQSVTALTTAQMKQQSSFQGFDFSSVWTINDGVTFPCFNNLDDNPIILDLLYPLNSNEVNTDTIDVVQMDVDIDSIYIVDYPQGMTVNNNIFSWIPNSLGNYYMTVVVKDLNGTTTSYKQKLTVVSYKGSGTVNDPYQIRSVEQLDSVRNFRRNSFILMTDLDYTGYDNSDEGWSPIGSLDYGFSGNFYGNGHTISNLRINREASDQVGLFGAILDATIDDLSVNNIDVSGNNDVGGIAGYLEYSDIINCHTSGNLNGIGNNIGGIAGKSSSSTIEGSNTIGKVSGEDYLGGLCGYSSETTISQCYADGNLNGNDYLGGLTGYNLNSAISNCYATGSVSGDEYVAGLSAYNENSNIYLCYSTGYVKGCYTCTAGLVGGNPSGSITNNYYNKETSGYSDGYGSALTTEEMKQQSSFTGFDFNSIWTISDGQTFPRLQNVYNNPIILGDSSIFTRVNYLYSDTLSMIPMDNDIDSVYIEDFPEGMTLNNQVISWIPDSLGTFYVTICAKDSYGAVTKYNQIVQVIPFGGKGTAEDPYQITNLEGLDYVRNFYQADYILMNDLDFSGSAWSSENSAMGWEPIKVFTGSFNGKAYTISNLYINLNASDSIGLFGRLSGASIDSLSISNIDITGDRVLGGLAGYVGSSKINNCNTSGEINGGYGIGGLCGKLENSTSISYCSSSVNLGGDENIGGIVGSVGLDEDSKVTISKSHASGDIKGREQIGGLVGYSSRTTISQCYASGNIQGTDGGIDTNIGGLVGYLRLSQVEDCFAIGNVNKESESYVGGLVGYCDGSSVTDCYATGNVTGELSGGLIGGSDDEYIAYPSEEKQISTVKNCYAIGEIKGTSLSGGVIGRAWSTSFANNYFNLETTGQTKGYGYADTTFESQLTGLTTQQMKQQGSFSGFSFVNNWDITNGKTFPRLKNLYDYPIVLGLGKSTCRINNLFTDTIQSVPMDFDISSFFISDYPAGMTLSYSTISWTPDSLGNYNFNIWAEDSQGTVSRKHIQTIKVFPFQGEGSEEDPFQITNLQELDYIRNFLDSYYVLMNDLDFSGSAWCADSSASGWEPISTFTGSFNGNGHTISNLYINRNASDSIGLFGRLSGASIDSLSVSSVNITGNGYLGGLAGYVSGSTIKECNTSGEINGSNENIGGLCGKLDNYATVSNCYSTVNTYGGSFTGGLVGYNLQGTIRNCYATGYVNGDNYVGGLVGYNDWCTINGSYFYAENSQQNSGIGYDKNSQTVTGLTNEQMKQQGSFPGFDFTNIWEITSGKTFPRLKNIYDSPVILDFGPLFLLADSLFKDTVPTISMDYEIDSLYIEDYPEGMVLTDSVISWRPEYKGSYYVDIYVKDSYKIIVKYKKKLEVISLQGSGTTADPFQIWNLEDLNLVREFLDSHFILMNDLDFSGSAWCADSSASGWEPISTFTGSFNGNGHTISNLYINRDSSDSIGLFGRLSGAKIDSLSISNVDITGRGWVGGLAGFVDASEISNCNTSGEINGSNDNVGGLCGKISNSSLVSNCYSTVNTHGGSYTGGLVGYNLQATIRNCYATGDVSGEDNIGGLIGENYFSSDIYTCYTTGDVSGGDNIGGLIGENNHSNVYNCYAFGDITGNDAVGGLVGYFGNWCDVTWCYSYGVVTGNTSVGALVGYNYNHDYSDNRISESFFNKDNNGSIQGVGEDEPANSLVYGLTEEQMKDQSFFLNENWDFVCETNNGTDYIWAMNDSVNNGAPFLKWQGYPYEDEPPVITSAYNDTTIFAGPDCEVIINDYTQNLTYTENCDQDVDILQIPLPGTLLSIGTTEVTIIAKDGSGNADSTFFNIMVMDTIAPIPDVSPLADYISVCSVIQLPEPTATDNCAGTITGTHDATLPITAMGTTVVTWSYDDGNGNTSTQIQNVIVVTESEDNTPPVPNLDTLADITAECEVSVLTPPTATDNCAGTVIGTHDATLPITTQGTTIVTWTYDDSSGNTSTQTQNVVIDDATAPVPDNASLADVTAECEVTSLTAPTATDNCAGTVTGTHDATLPITTQGTTIVTWTYDDSSGNTSTQTQNVVIDDATAPVPDNASLADVTAECEVTSLTAPTATDNCAGTVTGTHDATLPITTQGTTIVTWTYDDSSGNTSTQTQNVVIDDATAPVPDNASLADVTAECEVTSLTAPTATDNCAGTITGTHDATLPITTQGTTLITWTYDDSSGNTSTQTQNVVIDDATAPVPDSASLADVTAECEVTSLTAPTATDNCAGTVTGTHDAILPITTQGTTLVTWTYDDSSGNTSTQTQNVVIDDATAPVPDNASLADVTAECEVTSLTAPTATDNCAGTVTGTHDATLPITTQGTTIVTWTYDDSSGNTSTQTQNVVIDDATAPVPDSASLADVTAECEVTSLTAPTATDNCVGTVIGTHDATLPITTMGTTIVTWTYDDSSGNTSTQTQNVVIDDATAPVPDNASLADVTAECEVTSLTAPTATDNCAGTVIGTHDATLPITTQGTTIVTWTYDDGNGNTSTQTQNVVIDDATAPVPDNASLADVTAECEVTILTAPTATDNCAGTVIGTHDATSPITTQGTTLVTWTYDDGNGNTSTQTQNVVIDDATAPVPDNASLADVTAECEVTSLTAPTATDNCAGTVIGTHDATLPITTQGTTIVTWTYDDSSGNTSTQTQNVVIDDVTAPVADVSTLSDVTAECEVTSLTAPTATDNCAGTVTGTHDATLPITTQGTTMVTWTYEDGNGNTSTQTQNVIIHDTIVPSIICVDDQIFTTESGDSVYIVRGDELDPLTVEDNCSIEKIENSFNYSSTLAGAEFPAEDTIITWTVTDAFGNSSTCSNHISVDYPVGTNEISAGKIKLYPNPAHDIVYIQHNSLLITNVLVFDMAGKIVLTDYSPSEINVHQLIRGIYILKINLKDDEAVYFKLIKE</sequence>
<dbReference type="InterPro" id="IPR026444">
    <property type="entry name" value="Secre_tail"/>
</dbReference>
<dbReference type="InterPro" id="IPR011493">
    <property type="entry name" value="GLUG"/>
</dbReference>
<protein>
    <submittedName>
        <fullName evidence="4">T9SS type A sorting domain-containing protein</fullName>
    </submittedName>
</protein>
<feature type="signal peptide" evidence="2">
    <location>
        <begin position="1"/>
        <end position="21"/>
    </location>
</feature>
<dbReference type="Gene3D" id="2.160.20.110">
    <property type="match status" value="7"/>
</dbReference>
<proteinExistence type="predicted"/>
<dbReference type="PANTHER" id="PTHR24273">
    <property type="entry name" value="FI04643P-RELATED"/>
    <property type="match status" value="1"/>
</dbReference>
<evidence type="ECO:0000313" key="4">
    <source>
        <dbReference type="EMBL" id="QGY44467.1"/>
    </source>
</evidence>
<dbReference type="RefSeq" id="WP_158866715.1">
    <property type="nucleotide sequence ID" value="NZ_CP046401.1"/>
</dbReference>
<keyword evidence="1" id="KW-0677">Repeat</keyword>
<organism evidence="4 5">
    <name type="scientific">Maribellus comscasis</name>
    <dbReference type="NCBI Taxonomy" id="2681766"/>
    <lineage>
        <taxon>Bacteria</taxon>
        <taxon>Pseudomonadati</taxon>
        <taxon>Bacteroidota</taxon>
        <taxon>Bacteroidia</taxon>
        <taxon>Marinilabiliales</taxon>
        <taxon>Prolixibacteraceae</taxon>
        <taxon>Maribellus</taxon>
    </lineage>
</organism>
<dbReference type="InterPro" id="IPR013783">
    <property type="entry name" value="Ig-like_fold"/>
</dbReference>
<dbReference type="EMBL" id="CP046401">
    <property type="protein sequence ID" value="QGY44467.1"/>
    <property type="molecule type" value="Genomic_DNA"/>
</dbReference>